<sequence length="104" mass="11195">MVIQCYNAVAVNGHDASNSLDRQQPYSAVAVKGHYAVNSLNRFQDYGAVIVNDYDAAAAVAAVVRAAENREIVKRSSVVPQCLHLGHGIREGEVFAALYPNDHG</sequence>
<dbReference type="EMBL" id="BLXT01005251">
    <property type="protein sequence ID" value="GFO21119.1"/>
    <property type="molecule type" value="Genomic_DNA"/>
</dbReference>
<comment type="caution">
    <text evidence="1">The sequence shown here is derived from an EMBL/GenBank/DDBJ whole genome shotgun (WGS) entry which is preliminary data.</text>
</comment>
<name>A0AAV4BRZ0_9GAST</name>
<dbReference type="Proteomes" id="UP000735302">
    <property type="component" value="Unassembled WGS sequence"/>
</dbReference>
<reference evidence="1 2" key="1">
    <citation type="journal article" date="2021" name="Elife">
        <title>Chloroplast acquisition without the gene transfer in kleptoplastic sea slugs, Plakobranchus ocellatus.</title>
        <authorList>
            <person name="Maeda T."/>
            <person name="Takahashi S."/>
            <person name="Yoshida T."/>
            <person name="Shimamura S."/>
            <person name="Takaki Y."/>
            <person name="Nagai Y."/>
            <person name="Toyoda A."/>
            <person name="Suzuki Y."/>
            <person name="Arimoto A."/>
            <person name="Ishii H."/>
            <person name="Satoh N."/>
            <person name="Nishiyama T."/>
            <person name="Hasebe M."/>
            <person name="Maruyama T."/>
            <person name="Minagawa J."/>
            <person name="Obokata J."/>
            <person name="Shigenobu S."/>
        </authorList>
    </citation>
    <scope>NUCLEOTIDE SEQUENCE [LARGE SCALE GENOMIC DNA]</scope>
</reference>
<proteinExistence type="predicted"/>
<accession>A0AAV4BRZ0</accession>
<evidence type="ECO:0000313" key="2">
    <source>
        <dbReference type="Proteomes" id="UP000735302"/>
    </source>
</evidence>
<organism evidence="1 2">
    <name type="scientific">Plakobranchus ocellatus</name>
    <dbReference type="NCBI Taxonomy" id="259542"/>
    <lineage>
        <taxon>Eukaryota</taxon>
        <taxon>Metazoa</taxon>
        <taxon>Spiralia</taxon>
        <taxon>Lophotrochozoa</taxon>
        <taxon>Mollusca</taxon>
        <taxon>Gastropoda</taxon>
        <taxon>Heterobranchia</taxon>
        <taxon>Euthyneura</taxon>
        <taxon>Panpulmonata</taxon>
        <taxon>Sacoglossa</taxon>
        <taxon>Placobranchoidea</taxon>
        <taxon>Plakobranchidae</taxon>
        <taxon>Plakobranchus</taxon>
    </lineage>
</organism>
<gene>
    <name evidence="1" type="ORF">PoB_004762400</name>
</gene>
<dbReference type="AlphaFoldDB" id="A0AAV4BRZ0"/>
<protein>
    <submittedName>
        <fullName evidence="1">Uncharacterized protein</fullName>
    </submittedName>
</protein>
<keyword evidence="2" id="KW-1185">Reference proteome</keyword>
<evidence type="ECO:0000313" key="1">
    <source>
        <dbReference type="EMBL" id="GFO21119.1"/>
    </source>
</evidence>